<proteinExistence type="predicted"/>
<keyword evidence="2" id="KW-1185">Reference proteome</keyword>
<evidence type="ECO:0000313" key="1">
    <source>
        <dbReference type="EMBL" id="ABW26923.1"/>
    </source>
</evidence>
<evidence type="ECO:0000313" key="2">
    <source>
        <dbReference type="Proteomes" id="UP000000268"/>
    </source>
</evidence>
<gene>
    <name evidence="1" type="ordered locus">AM1_1905</name>
</gene>
<dbReference type="Proteomes" id="UP000000268">
    <property type="component" value="Chromosome"/>
</dbReference>
<organism evidence="1 2">
    <name type="scientific">Acaryochloris marina (strain MBIC 11017)</name>
    <dbReference type="NCBI Taxonomy" id="329726"/>
    <lineage>
        <taxon>Bacteria</taxon>
        <taxon>Bacillati</taxon>
        <taxon>Cyanobacteriota</taxon>
        <taxon>Cyanophyceae</taxon>
        <taxon>Acaryochloridales</taxon>
        <taxon>Acaryochloridaceae</taxon>
        <taxon>Acaryochloris</taxon>
    </lineage>
</organism>
<accession>B0CEF7</accession>
<dbReference type="HOGENOM" id="CLU_3283108_0_0_3"/>
<reference evidence="1 2" key="1">
    <citation type="journal article" date="2008" name="Proc. Natl. Acad. Sci. U.S.A.">
        <title>Niche adaptation and genome expansion in the chlorophyll d-producing cyanobacterium Acaryochloris marina.</title>
        <authorList>
            <person name="Swingley W.D."/>
            <person name="Chen M."/>
            <person name="Cheung P.C."/>
            <person name="Conrad A.L."/>
            <person name="Dejesa L.C."/>
            <person name="Hao J."/>
            <person name="Honchak B.M."/>
            <person name="Karbach L.E."/>
            <person name="Kurdoglu A."/>
            <person name="Lahiri S."/>
            <person name="Mastrian S.D."/>
            <person name="Miyashita H."/>
            <person name="Page L."/>
            <person name="Ramakrishna P."/>
            <person name="Satoh S."/>
            <person name="Sattley W.M."/>
            <person name="Shimada Y."/>
            <person name="Taylor H.L."/>
            <person name="Tomo T."/>
            <person name="Tsuchiya T."/>
            <person name="Wang Z.T."/>
            <person name="Raymond J."/>
            <person name="Mimuro M."/>
            <person name="Blankenship R.E."/>
            <person name="Touchman J.W."/>
        </authorList>
    </citation>
    <scope>NUCLEOTIDE SEQUENCE [LARGE SCALE GENOMIC DNA]</scope>
    <source>
        <strain evidence="2">MBIC 11017</strain>
    </source>
</reference>
<dbReference type="EMBL" id="CP000828">
    <property type="protein sequence ID" value="ABW26923.1"/>
    <property type="molecule type" value="Genomic_DNA"/>
</dbReference>
<protein>
    <submittedName>
        <fullName evidence="1">Uncharacterized protein</fullName>
    </submittedName>
</protein>
<dbReference type="KEGG" id="amr:AM1_1905"/>
<name>B0CEF7_ACAM1</name>
<dbReference type="AlphaFoldDB" id="B0CEF7"/>
<dbReference type="STRING" id="329726.AM1_1905"/>
<sequence>MDADSCFYIFSDSDPNDWLFKILNANNANVGNSIGNILIL</sequence>